<dbReference type="InParanoid" id="A0A3N4LSE9"/>
<evidence type="ECO:0000256" key="1">
    <source>
        <dbReference type="SAM" id="MobiDB-lite"/>
    </source>
</evidence>
<protein>
    <submittedName>
        <fullName evidence="2">Uncharacterized protein</fullName>
    </submittedName>
</protein>
<feature type="region of interest" description="Disordered" evidence="1">
    <location>
        <begin position="1"/>
        <end position="77"/>
    </location>
</feature>
<dbReference type="Proteomes" id="UP000267821">
    <property type="component" value="Unassembled WGS sequence"/>
</dbReference>
<dbReference type="AlphaFoldDB" id="A0A3N4LSE9"/>
<proteinExistence type="predicted"/>
<evidence type="ECO:0000313" key="2">
    <source>
        <dbReference type="EMBL" id="RPB23561.1"/>
    </source>
</evidence>
<reference evidence="2 3" key="1">
    <citation type="journal article" date="2018" name="Nat. Ecol. Evol.">
        <title>Pezizomycetes genomes reveal the molecular basis of ectomycorrhizal truffle lifestyle.</title>
        <authorList>
            <person name="Murat C."/>
            <person name="Payen T."/>
            <person name="Noel B."/>
            <person name="Kuo A."/>
            <person name="Morin E."/>
            <person name="Chen J."/>
            <person name="Kohler A."/>
            <person name="Krizsan K."/>
            <person name="Balestrini R."/>
            <person name="Da Silva C."/>
            <person name="Montanini B."/>
            <person name="Hainaut M."/>
            <person name="Levati E."/>
            <person name="Barry K.W."/>
            <person name="Belfiori B."/>
            <person name="Cichocki N."/>
            <person name="Clum A."/>
            <person name="Dockter R.B."/>
            <person name="Fauchery L."/>
            <person name="Guy J."/>
            <person name="Iotti M."/>
            <person name="Le Tacon F."/>
            <person name="Lindquist E.A."/>
            <person name="Lipzen A."/>
            <person name="Malagnac F."/>
            <person name="Mello A."/>
            <person name="Molinier V."/>
            <person name="Miyauchi S."/>
            <person name="Poulain J."/>
            <person name="Riccioni C."/>
            <person name="Rubini A."/>
            <person name="Sitrit Y."/>
            <person name="Splivallo R."/>
            <person name="Traeger S."/>
            <person name="Wang M."/>
            <person name="Zifcakova L."/>
            <person name="Wipf D."/>
            <person name="Zambonelli A."/>
            <person name="Paolocci F."/>
            <person name="Nowrousian M."/>
            <person name="Ottonello S."/>
            <person name="Baldrian P."/>
            <person name="Spatafora J.W."/>
            <person name="Henrissat B."/>
            <person name="Nagy L.G."/>
            <person name="Aury J.M."/>
            <person name="Wincker P."/>
            <person name="Grigoriev I.V."/>
            <person name="Bonfante P."/>
            <person name="Martin F.M."/>
        </authorList>
    </citation>
    <scope>NUCLEOTIDE SEQUENCE [LARGE SCALE GENOMIC DNA]</scope>
    <source>
        <strain evidence="2 3">ATCC MYA-4762</strain>
    </source>
</reference>
<accession>A0A3N4LSE9</accession>
<dbReference type="EMBL" id="ML121545">
    <property type="protein sequence ID" value="RPB23561.1"/>
    <property type="molecule type" value="Genomic_DNA"/>
</dbReference>
<sequence length="169" mass="18741">MSPTTDESSQRTAVSLAVTRNRILPHPMEASSEAHTDRASNNNKMNSLKNNKMNGPKSNKADCGKGDAHPSDDHDDSKVLITNQLAAEAYHLPPEFTAYRLWEVLRAVRRSGRCKRVKEKQRREDLQEALEMINDQGQAREVGPVPCGVGLPIGYNIHSEGIGSHDGWE</sequence>
<name>A0A3N4LSE9_9PEZI</name>
<feature type="compositionally biased region" description="Polar residues" evidence="1">
    <location>
        <begin position="1"/>
        <end position="13"/>
    </location>
</feature>
<organism evidence="2 3">
    <name type="scientific">Terfezia boudieri ATCC MYA-4762</name>
    <dbReference type="NCBI Taxonomy" id="1051890"/>
    <lineage>
        <taxon>Eukaryota</taxon>
        <taxon>Fungi</taxon>
        <taxon>Dikarya</taxon>
        <taxon>Ascomycota</taxon>
        <taxon>Pezizomycotina</taxon>
        <taxon>Pezizomycetes</taxon>
        <taxon>Pezizales</taxon>
        <taxon>Pezizaceae</taxon>
        <taxon>Terfezia</taxon>
    </lineage>
</organism>
<keyword evidence="3" id="KW-1185">Reference proteome</keyword>
<gene>
    <name evidence="2" type="ORF">L211DRAFT_849547</name>
</gene>
<feature type="compositionally biased region" description="Basic and acidic residues" evidence="1">
    <location>
        <begin position="59"/>
        <end position="77"/>
    </location>
</feature>
<feature type="compositionally biased region" description="Low complexity" evidence="1">
    <location>
        <begin position="40"/>
        <end position="54"/>
    </location>
</feature>
<evidence type="ECO:0000313" key="3">
    <source>
        <dbReference type="Proteomes" id="UP000267821"/>
    </source>
</evidence>